<evidence type="ECO:0000313" key="1">
    <source>
        <dbReference type="EMBL" id="KAK9155269.1"/>
    </source>
</evidence>
<organism evidence="1 2">
    <name type="scientific">Stephania japonica</name>
    <dbReference type="NCBI Taxonomy" id="461633"/>
    <lineage>
        <taxon>Eukaryota</taxon>
        <taxon>Viridiplantae</taxon>
        <taxon>Streptophyta</taxon>
        <taxon>Embryophyta</taxon>
        <taxon>Tracheophyta</taxon>
        <taxon>Spermatophyta</taxon>
        <taxon>Magnoliopsida</taxon>
        <taxon>Ranunculales</taxon>
        <taxon>Menispermaceae</taxon>
        <taxon>Menispermoideae</taxon>
        <taxon>Cissampelideae</taxon>
        <taxon>Stephania</taxon>
    </lineage>
</organism>
<keyword evidence="2" id="KW-1185">Reference proteome</keyword>
<name>A0AAP0KP70_9MAGN</name>
<accession>A0AAP0KP70</accession>
<comment type="caution">
    <text evidence="1">The sequence shown here is derived from an EMBL/GenBank/DDBJ whole genome shotgun (WGS) entry which is preliminary data.</text>
</comment>
<gene>
    <name evidence="1" type="ORF">Sjap_002749</name>
</gene>
<dbReference type="Proteomes" id="UP001417504">
    <property type="component" value="Unassembled WGS sequence"/>
</dbReference>
<evidence type="ECO:0000313" key="2">
    <source>
        <dbReference type="Proteomes" id="UP001417504"/>
    </source>
</evidence>
<reference evidence="1 2" key="1">
    <citation type="submission" date="2024-01" db="EMBL/GenBank/DDBJ databases">
        <title>Genome assemblies of Stephania.</title>
        <authorList>
            <person name="Yang L."/>
        </authorList>
    </citation>
    <scope>NUCLEOTIDE SEQUENCE [LARGE SCALE GENOMIC DNA]</scope>
    <source>
        <strain evidence="1">QJT</strain>
        <tissue evidence="1">Leaf</tissue>
    </source>
</reference>
<sequence length="86" mass="9020">MTWGTAGDLTMSVMESRSLEASISIMVSRNGGDMRELLILRRVVVDMTDVAGASGAQAGSSWSWGGLVSGVGTLEPLRGYTLTSKP</sequence>
<proteinExistence type="predicted"/>
<dbReference type="EMBL" id="JBBNAE010000001">
    <property type="protein sequence ID" value="KAK9155269.1"/>
    <property type="molecule type" value="Genomic_DNA"/>
</dbReference>
<protein>
    <submittedName>
        <fullName evidence="1">Uncharacterized protein</fullName>
    </submittedName>
</protein>
<dbReference type="AlphaFoldDB" id="A0AAP0KP70"/>